<keyword evidence="4" id="KW-1185">Reference proteome</keyword>
<dbReference type="PANTHER" id="PTHR32009:SF139">
    <property type="entry name" value="TOLL-INTERLEUKIN-RESISTANCE (TIR) DOMAIN FAMILY PROTEIN"/>
    <property type="match status" value="1"/>
</dbReference>
<dbReference type="Pfam" id="PF01582">
    <property type="entry name" value="TIR"/>
    <property type="match status" value="1"/>
</dbReference>
<organism evidence="3 4">
    <name type="scientific">Vitis vinifera</name>
    <name type="common">Grape</name>
    <dbReference type="NCBI Taxonomy" id="29760"/>
    <lineage>
        <taxon>Eukaryota</taxon>
        <taxon>Viridiplantae</taxon>
        <taxon>Streptophyta</taxon>
        <taxon>Embryophyta</taxon>
        <taxon>Tracheophyta</taxon>
        <taxon>Spermatophyta</taxon>
        <taxon>Magnoliopsida</taxon>
        <taxon>eudicotyledons</taxon>
        <taxon>Gunneridae</taxon>
        <taxon>Pentapetalae</taxon>
        <taxon>rosids</taxon>
        <taxon>Vitales</taxon>
        <taxon>Vitaceae</taxon>
        <taxon>Viteae</taxon>
        <taxon>Vitis</taxon>
    </lineage>
</organism>
<evidence type="ECO:0000313" key="4">
    <source>
        <dbReference type="Proteomes" id="UP001227230"/>
    </source>
</evidence>
<keyword evidence="1" id="KW-0520">NAD</keyword>
<dbReference type="InterPro" id="IPR000157">
    <property type="entry name" value="TIR_dom"/>
</dbReference>
<dbReference type="PROSITE" id="PS50104">
    <property type="entry name" value="TIR"/>
    <property type="match status" value="1"/>
</dbReference>
<dbReference type="PANTHER" id="PTHR32009">
    <property type="entry name" value="TMV RESISTANCE PROTEIN N-LIKE"/>
    <property type="match status" value="1"/>
</dbReference>
<evidence type="ECO:0000259" key="2">
    <source>
        <dbReference type="PROSITE" id="PS50104"/>
    </source>
</evidence>
<dbReference type="EMBL" id="CP126665">
    <property type="protein sequence ID" value="WKA11512.1"/>
    <property type="molecule type" value="Genomic_DNA"/>
</dbReference>
<proteinExistence type="predicted"/>
<evidence type="ECO:0000256" key="1">
    <source>
        <dbReference type="ARBA" id="ARBA00023027"/>
    </source>
</evidence>
<evidence type="ECO:0000313" key="3">
    <source>
        <dbReference type="EMBL" id="WKA11512.1"/>
    </source>
</evidence>
<protein>
    <recommendedName>
        <fullName evidence="2">TIR domain-containing protein</fullName>
    </recommendedName>
</protein>
<reference evidence="3 4" key="1">
    <citation type="journal article" date="2023" name="Hortic Res">
        <title>The complete reference genome for grapevine (Vitis vinifera L.) genetics and breeding.</title>
        <authorList>
            <person name="Shi X."/>
            <person name="Cao S."/>
            <person name="Wang X."/>
            <person name="Huang S."/>
            <person name="Wang Y."/>
            <person name="Liu Z."/>
            <person name="Liu W."/>
            <person name="Leng X."/>
            <person name="Peng Y."/>
            <person name="Wang N."/>
            <person name="Wang Y."/>
            <person name="Ma Z."/>
            <person name="Xu X."/>
            <person name="Zhang F."/>
            <person name="Xue H."/>
            <person name="Zhong H."/>
            <person name="Wang Y."/>
            <person name="Zhang K."/>
            <person name="Velt A."/>
            <person name="Avia K."/>
            <person name="Holtgrawe D."/>
            <person name="Grimplet J."/>
            <person name="Matus J.T."/>
            <person name="Ware D."/>
            <person name="Wu X."/>
            <person name="Wang H."/>
            <person name="Liu C."/>
            <person name="Fang Y."/>
            <person name="Rustenholz C."/>
            <person name="Cheng Z."/>
            <person name="Xiao H."/>
            <person name="Zhou Y."/>
        </authorList>
    </citation>
    <scope>NUCLEOTIDE SEQUENCE [LARGE SCALE GENOMIC DNA]</scope>
    <source>
        <strain evidence="4">cv. Pinot noir / PN40024</strain>
        <tissue evidence="3">Leaf</tissue>
    </source>
</reference>
<dbReference type="InterPro" id="IPR035897">
    <property type="entry name" value="Toll_tir_struct_dom_sf"/>
</dbReference>
<gene>
    <name evidence="3" type="ORF">VitviT2T_029005</name>
</gene>
<dbReference type="Proteomes" id="UP001227230">
    <property type="component" value="Chromosome 18"/>
</dbReference>
<name>A0ABY9DVS1_VITVI</name>
<dbReference type="Gene3D" id="3.40.50.10140">
    <property type="entry name" value="Toll/interleukin-1 receptor homology (TIR) domain"/>
    <property type="match status" value="1"/>
</dbReference>
<dbReference type="SMART" id="SM00255">
    <property type="entry name" value="TIR"/>
    <property type="match status" value="1"/>
</dbReference>
<dbReference type="SUPFAM" id="SSF52200">
    <property type="entry name" value="Toll/Interleukin receptor TIR domain"/>
    <property type="match status" value="1"/>
</dbReference>
<feature type="domain" description="TIR" evidence="2">
    <location>
        <begin position="20"/>
        <end position="168"/>
    </location>
</feature>
<sequence>MSLVSVHDPAIVVASSSCQRSYDVFLNFRGKDTRNGFTAHLYEALHNYGIKTFMDADGVAKGEKISPALVTAIEKSMFSIVVLSKNYASSTWCLEELVKILDCKNTMGQTVLPIFYQVDPSDVRRQKGSFAKAFAKHEQKLKEMVRVQIWKEALTEVASLSGWDSRHR</sequence>
<accession>A0ABY9DVS1</accession>